<dbReference type="HOGENOM" id="CLU_3264505_0_0_11"/>
<feature type="transmembrane region" description="Helical" evidence="1">
    <location>
        <begin position="13"/>
        <end position="34"/>
    </location>
</feature>
<proteinExistence type="predicted"/>
<keyword evidence="1" id="KW-0472">Membrane</keyword>
<dbReference type="KEGG" id="ami:Amir_5609"/>
<protein>
    <submittedName>
        <fullName evidence="2">Uncharacterized protein</fullName>
    </submittedName>
</protein>
<evidence type="ECO:0000313" key="2">
    <source>
        <dbReference type="EMBL" id="ACU39425.1"/>
    </source>
</evidence>
<evidence type="ECO:0000313" key="3">
    <source>
        <dbReference type="Proteomes" id="UP000002213"/>
    </source>
</evidence>
<reference evidence="2 3" key="1">
    <citation type="journal article" date="2009" name="Stand. Genomic Sci.">
        <title>Complete genome sequence of Actinosynnema mirum type strain (101).</title>
        <authorList>
            <person name="Land M."/>
            <person name="Lapidus A."/>
            <person name="Mayilraj S."/>
            <person name="Chen F."/>
            <person name="Copeland A."/>
            <person name="Del Rio T.G."/>
            <person name="Nolan M."/>
            <person name="Lucas S."/>
            <person name="Tice H."/>
            <person name="Cheng J.F."/>
            <person name="Chertkov O."/>
            <person name="Bruce D."/>
            <person name="Goodwin L."/>
            <person name="Pitluck S."/>
            <person name="Rohde M."/>
            <person name="Goker M."/>
            <person name="Pati A."/>
            <person name="Ivanova N."/>
            <person name="Mavromatis K."/>
            <person name="Chen A."/>
            <person name="Palaniappan K."/>
            <person name="Hauser L."/>
            <person name="Chang Y.J."/>
            <person name="Jeffries C.C."/>
            <person name="Brettin T."/>
            <person name="Detter J.C."/>
            <person name="Han C."/>
            <person name="Chain P."/>
            <person name="Tindall B.J."/>
            <person name="Bristow J."/>
            <person name="Eisen J.A."/>
            <person name="Markowitz V."/>
            <person name="Hugenholtz P."/>
            <person name="Kyrpides N.C."/>
            <person name="Klenk H.P."/>
        </authorList>
    </citation>
    <scope>NUCLEOTIDE SEQUENCE [LARGE SCALE GENOMIC DNA]</scope>
    <source>
        <strain evidence="3">ATCC 29888 / DSM 43827 / JCM 3225 / NBRC 14064 / NCIMB 13271 / NRRL B-12336 / IMRU 3971 / 101</strain>
    </source>
</reference>
<sequence>MDDWEFDMLMDDIFDMLIILGSSALMAALIWWVLSLEGNCE</sequence>
<organism evidence="2 3">
    <name type="scientific">Actinosynnema mirum (strain ATCC 29888 / DSM 43827 / JCM 3225 / NBRC 14064 / NCIMB 13271 / NRRL B-12336 / IMRU 3971 / 101)</name>
    <dbReference type="NCBI Taxonomy" id="446462"/>
    <lineage>
        <taxon>Bacteria</taxon>
        <taxon>Bacillati</taxon>
        <taxon>Actinomycetota</taxon>
        <taxon>Actinomycetes</taxon>
        <taxon>Pseudonocardiales</taxon>
        <taxon>Pseudonocardiaceae</taxon>
        <taxon>Actinosynnema</taxon>
    </lineage>
</organism>
<keyword evidence="1" id="KW-0812">Transmembrane</keyword>
<accession>C6WC37</accession>
<dbReference type="EMBL" id="CP001630">
    <property type="protein sequence ID" value="ACU39425.1"/>
    <property type="molecule type" value="Genomic_DNA"/>
</dbReference>
<keyword evidence="3" id="KW-1185">Reference proteome</keyword>
<dbReference type="Proteomes" id="UP000002213">
    <property type="component" value="Chromosome"/>
</dbReference>
<evidence type="ECO:0000256" key="1">
    <source>
        <dbReference type="SAM" id="Phobius"/>
    </source>
</evidence>
<keyword evidence="1" id="KW-1133">Transmembrane helix</keyword>
<dbReference type="AlphaFoldDB" id="C6WC37"/>
<gene>
    <name evidence="2" type="ordered locus">Amir_5609</name>
</gene>
<name>C6WC37_ACTMD</name>